<feature type="domain" description="HTH OST-type" evidence="2">
    <location>
        <begin position="112"/>
        <end position="136"/>
    </location>
</feature>
<feature type="compositionally biased region" description="Basic and acidic residues" evidence="1">
    <location>
        <begin position="84"/>
        <end position="97"/>
    </location>
</feature>
<proteinExistence type="predicted"/>
<feature type="compositionally biased region" description="Polar residues" evidence="1">
    <location>
        <begin position="13"/>
        <end position="23"/>
    </location>
</feature>
<reference evidence="3" key="1">
    <citation type="journal article" date="2013" name="BMC Genomics">
        <title>Unscrambling butterfly oogenesis.</title>
        <authorList>
            <person name="Carter J.M."/>
            <person name="Baker S.C."/>
            <person name="Pink R."/>
            <person name="Carter D.R."/>
            <person name="Collins A."/>
            <person name="Tomlin J."/>
            <person name="Gibbs M."/>
            <person name="Breuker C.J."/>
        </authorList>
    </citation>
    <scope>NUCLEOTIDE SEQUENCE</scope>
    <source>
        <tissue evidence="3">Ovary</tissue>
    </source>
</reference>
<dbReference type="InterPro" id="IPR025605">
    <property type="entry name" value="OST-HTH/LOTUS_dom"/>
</dbReference>
<sequence length="136" mass="15451">MIASTFVSKQNLSNKELSCTYKSENTKENHATPSQPQVQNGSQVFQKKEKNIQNGESSLQPQGDTKRRTASLYMAYERQQSRPSNDRDLVKEDDHSGRLTSLSSSSSSKRTQLEELRRELRELIVSNPDGVWCTDL</sequence>
<reference evidence="3" key="2">
    <citation type="submission" date="2013-05" db="EMBL/GenBank/DDBJ databases">
        <authorList>
            <person name="Carter J.-M."/>
            <person name="Baker S.C."/>
            <person name="Pink R."/>
            <person name="Carter D.R.F."/>
            <person name="Collins A."/>
            <person name="Tomlin J."/>
            <person name="Gibbs M."/>
            <person name="Breuker C.J."/>
        </authorList>
    </citation>
    <scope>NUCLEOTIDE SEQUENCE</scope>
    <source>
        <tissue evidence="3">Ovary</tissue>
    </source>
</reference>
<protein>
    <recommendedName>
        <fullName evidence="2">HTH OST-type domain-containing protein</fullName>
    </recommendedName>
</protein>
<organism evidence="3">
    <name type="scientific">Pararge aegeria</name>
    <name type="common">speckled wood butterfly</name>
    <dbReference type="NCBI Taxonomy" id="116150"/>
    <lineage>
        <taxon>Eukaryota</taxon>
        <taxon>Metazoa</taxon>
        <taxon>Ecdysozoa</taxon>
        <taxon>Arthropoda</taxon>
        <taxon>Hexapoda</taxon>
        <taxon>Insecta</taxon>
        <taxon>Pterygota</taxon>
        <taxon>Neoptera</taxon>
        <taxon>Endopterygota</taxon>
        <taxon>Lepidoptera</taxon>
        <taxon>Glossata</taxon>
        <taxon>Ditrysia</taxon>
        <taxon>Papilionoidea</taxon>
        <taxon>Nymphalidae</taxon>
        <taxon>Satyrinae</taxon>
        <taxon>Satyrini</taxon>
        <taxon>Parargina</taxon>
        <taxon>Pararge</taxon>
    </lineage>
</organism>
<evidence type="ECO:0000313" key="3">
    <source>
        <dbReference type="EMBL" id="JAA85805.1"/>
    </source>
</evidence>
<dbReference type="AlphaFoldDB" id="S4PF52"/>
<dbReference type="EMBL" id="GAIX01006755">
    <property type="protein sequence ID" value="JAA85805.1"/>
    <property type="molecule type" value="Transcribed_RNA"/>
</dbReference>
<feature type="compositionally biased region" description="Polar residues" evidence="1">
    <location>
        <begin position="52"/>
        <end position="63"/>
    </location>
</feature>
<accession>S4PF52</accession>
<evidence type="ECO:0000256" key="1">
    <source>
        <dbReference type="SAM" id="MobiDB-lite"/>
    </source>
</evidence>
<name>S4PF52_9NEOP</name>
<feature type="non-terminal residue" evidence="3">
    <location>
        <position position="136"/>
    </location>
</feature>
<feature type="compositionally biased region" description="Polar residues" evidence="1">
    <location>
        <begin position="31"/>
        <end position="45"/>
    </location>
</feature>
<dbReference type="PROSITE" id="PS51644">
    <property type="entry name" value="HTH_OST"/>
    <property type="match status" value="1"/>
</dbReference>
<feature type="region of interest" description="Disordered" evidence="1">
    <location>
        <begin position="13"/>
        <end position="113"/>
    </location>
</feature>
<evidence type="ECO:0000259" key="2">
    <source>
        <dbReference type="PROSITE" id="PS51644"/>
    </source>
</evidence>